<name>A0A9W8W256_9HYPO</name>
<evidence type="ECO:0000313" key="4">
    <source>
        <dbReference type="Proteomes" id="UP001140502"/>
    </source>
</evidence>
<sequence>MSDTPRSVEDGHAGSQTGSDSQDEGIRTQAILDELERLTAPGEFDKLEELAESYRVDNIRRVLARINATVIDLDLFLKDPLTMRVLGQHGSQEERQRDYAEIQNRVNILKEVIEMAKKDIQELVDTYMPDVDSDEIADVVEKVTRELQLLDEFCKLF</sequence>
<proteinExistence type="predicted"/>
<evidence type="ECO:0000256" key="1">
    <source>
        <dbReference type="SAM" id="Coils"/>
    </source>
</evidence>
<feature type="region of interest" description="Disordered" evidence="2">
    <location>
        <begin position="1"/>
        <end position="25"/>
    </location>
</feature>
<dbReference type="OrthoDB" id="5073558at2759"/>
<dbReference type="EMBL" id="JAPEUR010000694">
    <property type="protein sequence ID" value="KAJ4307588.1"/>
    <property type="molecule type" value="Genomic_DNA"/>
</dbReference>
<accession>A0A9W8W256</accession>
<dbReference type="AlphaFoldDB" id="A0A9W8W256"/>
<evidence type="ECO:0000313" key="3">
    <source>
        <dbReference type="EMBL" id="KAJ4307588.1"/>
    </source>
</evidence>
<keyword evidence="1" id="KW-0175">Coiled coil</keyword>
<evidence type="ECO:0000256" key="2">
    <source>
        <dbReference type="SAM" id="MobiDB-lite"/>
    </source>
</evidence>
<organism evidence="3 4">
    <name type="scientific">Fusarium piperis</name>
    <dbReference type="NCBI Taxonomy" id="1435070"/>
    <lineage>
        <taxon>Eukaryota</taxon>
        <taxon>Fungi</taxon>
        <taxon>Dikarya</taxon>
        <taxon>Ascomycota</taxon>
        <taxon>Pezizomycotina</taxon>
        <taxon>Sordariomycetes</taxon>
        <taxon>Hypocreomycetidae</taxon>
        <taxon>Hypocreales</taxon>
        <taxon>Nectriaceae</taxon>
        <taxon>Fusarium</taxon>
        <taxon>Fusarium solani species complex</taxon>
    </lineage>
</organism>
<feature type="coiled-coil region" evidence="1">
    <location>
        <begin position="99"/>
        <end position="126"/>
    </location>
</feature>
<comment type="caution">
    <text evidence="3">The sequence shown here is derived from an EMBL/GenBank/DDBJ whole genome shotgun (WGS) entry which is preliminary data.</text>
</comment>
<protein>
    <submittedName>
        <fullName evidence="3">Uncharacterized protein</fullName>
    </submittedName>
</protein>
<feature type="compositionally biased region" description="Basic and acidic residues" evidence="2">
    <location>
        <begin position="1"/>
        <end position="12"/>
    </location>
</feature>
<gene>
    <name evidence="3" type="ORF">N0V84_012624</name>
</gene>
<reference evidence="3" key="1">
    <citation type="submission" date="2022-10" db="EMBL/GenBank/DDBJ databases">
        <title>Tapping the CABI collections for fungal endophytes: first genome assemblies for Collariella, Neodidymelliopsis, Ascochyta clinopodiicola, Didymella pomorum, Didymosphaeria variabile, Neocosmospora piperis and Neocucurbitaria cava.</title>
        <authorList>
            <person name="Hill R."/>
        </authorList>
    </citation>
    <scope>NUCLEOTIDE SEQUENCE</scope>
    <source>
        <strain evidence="3">IMI 366586</strain>
    </source>
</reference>
<keyword evidence="4" id="KW-1185">Reference proteome</keyword>
<dbReference type="Proteomes" id="UP001140502">
    <property type="component" value="Unassembled WGS sequence"/>
</dbReference>